<proteinExistence type="predicted"/>
<dbReference type="EMBL" id="JASCZI010122298">
    <property type="protein sequence ID" value="MED6164074.1"/>
    <property type="molecule type" value="Genomic_DNA"/>
</dbReference>
<evidence type="ECO:0000313" key="2">
    <source>
        <dbReference type="Proteomes" id="UP001341840"/>
    </source>
</evidence>
<organism evidence="1 2">
    <name type="scientific">Stylosanthes scabra</name>
    <dbReference type="NCBI Taxonomy" id="79078"/>
    <lineage>
        <taxon>Eukaryota</taxon>
        <taxon>Viridiplantae</taxon>
        <taxon>Streptophyta</taxon>
        <taxon>Embryophyta</taxon>
        <taxon>Tracheophyta</taxon>
        <taxon>Spermatophyta</taxon>
        <taxon>Magnoliopsida</taxon>
        <taxon>eudicotyledons</taxon>
        <taxon>Gunneridae</taxon>
        <taxon>Pentapetalae</taxon>
        <taxon>rosids</taxon>
        <taxon>fabids</taxon>
        <taxon>Fabales</taxon>
        <taxon>Fabaceae</taxon>
        <taxon>Papilionoideae</taxon>
        <taxon>50 kb inversion clade</taxon>
        <taxon>dalbergioids sensu lato</taxon>
        <taxon>Dalbergieae</taxon>
        <taxon>Pterocarpus clade</taxon>
        <taxon>Stylosanthes</taxon>
    </lineage>
</organism>
<sequence>MVEAVVCERERGKKNAVRQNGEEEGTTRFCIPFYFYRRPDACKTRRFINSKKRSVPTAKP</sequence>
<protein>
    <submittedName>
        <fullName evidence="1">Uncharacterized protein</fullName>
    </submittedName>
</protein>
<comment type="caution">
    <text evidence="1">The sequence shown here is derived from an EMBL/GenBank/DDBJ whole genome shotgun (WGS) entry which is preliminary data.</text>
</comment>
<name>A0ABU6USH7_9FABA</name>
<feature type="non-terminal residue" evidence="1">
    <location>
        <position position="60"/>
    </location>
</feature>
<gene>
    <name evidence="1" type="ORF">PIB30_086231</name>
</gene>
<accession>A0ABU6USH7</accession>
<keyword evidence="2" id="KW-1185">Reference proteome</keyword>
<dbReference type="Proteomes" id="UP001341840">
    <property type="component" value="Unassembled WGS sequence"/>
</dbReference>
<reference evidence="1 2" key="1">
    <citation type="journal article" date="2023" name="Plants (Basel)">
        <title>Bridging the Gap: Combining Genomics and Transcriptomics Approaches to Understand Stylosanthes scabra, an Orphan Legume from the Brazilian Caatinga.</title>
        <authorList>
            <person name="Ferreira-Neto J.R.C."/>
            <person name="da Silva M.D."/>
            <person name="Binneck E."/>
            <person name="de Melo N.F."/>
            <person name="da Silva R.H."/>
            <person name="de Melo A.L.T.M."/>
            <person name="Pandolfi V."/>
            <person name="Bustamante F.O."/>
            <person name="Brasileiro-Vidal A.C."/>
            <person name="Benko-Iseppon A.M."/>
        </authorList>
    </citation>
    <scope>NUCLEOTIDE SEQUENCE [LARGE SCALE GENOMIC DNA]</scope>
    <source>
        <tissue evidence="1">Leaves</tissue>
    </source>
</reference>
<evidence type="ECO:0000313" key="1">
    <source>
        <dbReference type="EMBL" id="MED6164074.1"/>
    </source>
</evidence>